<keyword evidence="3 9" id="KW-0545">Nucleotide biosynthesis</keyword>
<dbReference type="EMBL" id="CP048685">
    <property type="protein sequence ID" value="QPJ61375.1"/>
    <property type="molecule type" value="Genomic_DNA"/>
</dbReference>
<feature type="binding site" evidence="9">
    <location>
        <begin position="106"/>
        <end position="107"/>
    </location>
    <ligand>
        <name>ATP</name>
        <dbReference type="ChEBI" id="CHEBI:30616"/>
    </ligand>
</feature>
<dbReference type="InterPro" id="IPR029099">
    <property type="entry name" value="Pribosyltran_N"/>
</dbReference>
<keyword evidence="2 9" id="KW-0479">Metal-binding</keyword>
<dbReference type="InterPro" id="IPR000836">
    <property type="entry name" value="PRTase_dom"/>
</dbReference>
<keyword evidence="7 9" id="KW-0460">Magnesium</keyword>
<dbReference type="EC" id="2.7.6.1" evidence="9"/>
<dbReference type="GO" id="GO:0006164">
    <property type="term" value="P:purine nucleotide biosynthetic process"/>
    <property type="evidence" value="ECO:0007669"/>
    <property type="project" value="TreeGrafter"/>
</dbReference>
<evidence type="ECO:0000256" key="6">
    <source>
        <dbReference type="ARBA" id="ARBA00022840"/>
    </source>
</evidence>
<feature type="binding site" evidence="9">
    <location>
        <begin position="232"/>
        <end position="236"/>
    </location>
    <ligand>
        <name>D-ribose 5-phosphate</name>
        <dbReference type="ChEBI" id="CHEBI:78346"/>
    </ligand>
</feature>
<comment type="similarity">
    <text evidence="9">Belongs to the ribose-phosphate pyrophosphokinase family. Class I subfamily.</text>
</comment>
<dbReference type="GO" id="GO:0016301">
    <property type="term" value="F:kinase activity"/>
    <property type="evidence" value="ECO:0007669"/>
    <property type="project" value="UniProtKB-KW"/>
</dbReference>
<evidence type="ECO:0000313" key="11">
    <source>
        <dbReference type="EMBL" id="QPJ61375.1"/>
    </source>
</evidence>
<dbReference type="SMART" id="SM01400">
    <property type="entry name" value="Pribosyltran_N"/>
    <property type="match status" value="1"/>
</dbReference>
<evidence type="ECO:0000256" key="2">
    <source>
        <dbReference type="ARBA" id="ARBA00022723"/>
    </source>
</evidence>
<dbReference type="Gene3D" id="3.40.50.2020">
    <property type="match status" value="2"/>
</dbReference>
<feature type="binding site" evidence="9">
    <location>
        <position position="204"/>
    </location>
    <ligand>
        <name>D-ribose 5-phosphate</name>
        <dbReference type="ChEBI" id="CHEBI:78346"/>
    </ligand>
</feature>
<comment type="cofactor">
    <cofactor evidence="9">
        <name>Mg(2+)</name>
        <dbReference type="ChEBI" id="CHEBI:18420"/>
    </cofactor>
    <text evidence="9">Binds 2 Mg(2+) ions per subunit.</text>
</comment>
<dbReference type="HAMAP" id="MF_00583_B">
    <property type="entry name" value="RibP_PPkinase_B"/>
    <property type="match status" value="1"/>
</dbReference>
<dbReference type="FunFam" id="3.40.50.2020:FF:000014">
    <property type="entry name" value="Ribose-phosphate pyrophosphokinase 1"/>
    <property type="match status" value="1"/>
</dbReference>
<comment type="pathway">
    <text evidence="9">Metabolic intermediate biosynthesis; 5-phospho-alpha-D-ribose 1-diphosphate biosynthesis; 5-phospho-alpha-D-ribose 1-diphosphate from D-ribose 5-phosphate (route I): step 1/1.</text>
</comment>
<evidence type="ECO:0000256" key="3">
    <source>
        <dbReference type="ARBA" id="ARBA00022727"/>
    </source>
</evidence>
<evidence type="ECO:0000256" key="8">
    <source>
        <dbReference type="ARBA" id="ARBA00049535"/>
    </source>
</evidence>
<evidence type="ECO:0000256" key="1">
    <source>
        <dbReference type="ARBA" id="ARBA00022679"/>
    </source>
</evidence>
<evidence type="ECO:0000259" key="10">
    <source>
        <dbReference type="Pfam" id="PF13793"/>
    </source>
</evidence>
<dbReference type="AlphaFoldDB" id="A0A7T0BUV2"/>
<feature type="binding site" evidence="9">
    <location>
        <begin position="47"/>
        <end position="49"/>
    </location>
    <ligand>
        <name>ATP</name>
        <dbReference type="ChEBI" id="CHEBI:30616"/>
    </ligand>
</feature>
<dbReference type="PANTHER" id="PTHR10210:SF41">
    <property type="entry name" value="RIBOSE-PHOSPHATE PYROPHOSPHOKINASE 1, CHLOROPLASTIC"/>
    <property type="match status" value="1"/>
</dbReference>
<dbReference type="Pfam" id="PF13793">
    <property type="entry name" value="Pribosyltran_N"/>
    <property type="match status" value="1"/>
</dbReference>
<dbReference type="Proteomes" id="UP000594688">
    <property type="component" value="Chromosome"/>
</dbReference>
<dbReference type="UniPathway" id="UPA00087">
    <property type="reaction ID" value="UER00172"/>
</dbReference>
<keyword evidence="9" id="KW-0963">Cytoplasm</keyword>
<comment type="catalytic activity">
    <reaction evidence="8 9">
        <text>D-ribose 5-phosphate + ATP = 5-phospho-alpha-D-ribose 1-diphosphate + AMP + H(+)</text>
        <dbReference type="Rhea" id="RHEA:15609"/>
        <dbReference type="ChEBI" id="CHEBI:15378"/>
        <dbReference type="ChEBI" id="CHEBI:30616"/>
        <dbReference type="ChEBI" id="CHEBI:58017"/>
        <dbReference type="ChEBI" id="CHEBI:78346"/>
        <dbReference type="ChEBI" id="CHEBI:456215"/>
        <dbReference type="EC" id="2.7.6.1"/>
    </reaction>
</comment>
<dbReference type="SUPFAM" id="SSF53271">
    <property type="entry name" value="PRTase-like"/>
    <property type="match status" value="2"/>
</dbReference>
<protein>
    <recommendedName>
        <fullName evidence="9">Ribose-phosphate pyrophosphokinase</fullName>
        <shortName evidence="9">RPPK</shortName>
        <ecNumber evidence="9">2.7.6.1</ecNumber>
    </recommendedName>
    <alternativeName>
        <fullName evidence="9">5-phospho-D-ribosyl alpha-1-diphosphate synthase</fullName>
    </alternativeName>
    <alternativeName>
        <fullName evidence="9">Phosphoribosyl diphosphate synthase</fullName>
    </alternativeName>
    <alternativeName>
        <fullName evidence="9">Phosphoribosyl pyrophosphate synthase</fullName>
        <shortName evidence="9">P-Rib-PP synthase</shortName>
        <shortName evidence="9">PRPP synthase</shortName>
        <shortName evidence="9">PRPPase</shortName>
    </alternativeName>
</protein>
<evidence type="ECO:0000313" key="12">
    <source>
        <dbReference type="Proteomes" id="UP000594688"/>
    </source>
</evidence>
<evidence type="ECO:0000256" key="4">
    <source>
        <dbReference type="ARBA" id="ARBA00022741"/>
    </source>
</evidence>
<dbReference type="PANTHER" id="PTHR10210">
    <property type="entry name" value="RIBOSE-PHOSPHATE DIPHOSPHOKINASE FAMILY MEMBER"/>
    <property type="match status" value="1"/>
</dbReference>
<dbReference type="GO" id="GO:0009156">
    <property type="term" value="P:ribonucleoside monophosphate biosynthetic process"/>
    <property type="evidence" value="ECO:0007669"/>
    <property type="project" value="InterPro"/>
</dbReference>
<dbReference type="PROSITE" id="PS00114">
    <property type="entry name" value="PRPP_SYNTHASE"/>
    <property type="match status" value="1"/>
</dbReference>
<accession>A0A7T0BUV2</accession>
<evidence type="ECO:0000256" key="5">
    <source>
        <dbReference type="ARBA" id="ARBA00022777"/>
    </source>
</evidence>
<dbReference type="FunFam" id="3.40.50.2020:FF:000002">
    <property type="entry name" value="Ribose-phosphate pyrophosphokinase"/>
    <property type="match status" value="1"/>
</dbReference>
<organism evidence="11 12">
    <name type="scientific">Candidatus Nitronauta litoralis</name>
    <dbReference type="NCBI Taxonomy" id="2705533"/>
    <lineage>
        <taxon>Bacteria</taxon>
        <taxon>Pseudomonadati</taxon>
        <taxon>Nitrospinota/Tectimicrobiota group</taxon>
        <taxon>Nitrospinota</taxon>
        <taxon>Nitrospinia</taxon>
        <taxon>Nitrospinales</taxon>
        <taxon>Nitrospinaceae</taxon>
        <taxon>Candidatus Nitronauta</taxon>
    </lineage>
</organism>
<keyword evidence="1 9" id="KW-0808">Transferase</keyword>
<proteinExistence type="inferred from homology"/>
<gene>
    <name evidence="9" type="primary">prs</name>
    <name evidence="11" type="ORF">G3M70_05520</name>
</gene>
<dbReference type="InterPro" id="IPR037515">
    <property type="entry name" value="Rib-P_diPkinase_bac"/>
</dbReference>
<name>A0A7T0BUV2_9BACT</name>
<feature type="active site" evidence="9">
    <location>
        <position position="202"/>
    </location>
</feature>
<dbReference type="GO" id="GO:0006015">
    <property type="term" value="P:5-phosphoribose 1-diphosphate biosynthetic process"/>
    <property type="evidence" value="ECO:0007669"/>
    <property type="project" value="UniProtKB-UniRule"/>
</dbReference>
<dbReference type="Pfam" id="PF14572">
    <property type="entry name" value="Pribosyl_synth"/>
    <property type="match status" value="1"/>
</dbReference>
<dbReference type="InterPro" id="IPR000842">
    <property type="entry name" value="PRib_PP_synth_CS"/>
</dbReference>
<keyword evidence="4 9" id="KW-0547">Nucleotide-binding</keyword>
<comment type="subcellular location">
    <subcellularLocation>
        <location evidence="9">Cytoplasm</location>
    </subcellularLocation>
</comment>
<dbReference type="InterPro" id="IPR005946">
    <property type="entry name" value="Rib-P_diPkinase"/>
</dbReference>
<feature type="domain" description="Ribose-phosphate pyrophosphokinase N-terminal" evidence="10">
    <location>
        <begin position="15"/>
        <end position="130"/>
    </location>
</feature>
<dbReference type="KEGG" id="nli:G3M70_05520"/>
<dbReference type="GO" id="GO:0005524">
    <property type="term" value="F:ATP binding"/>
    <property type="evidence" value="ECO:0007669"/>
    <property type="project" value="UniProtKB-KW"/>
</dbReference>
<comment type="function">
    <text evidence="9">Involved in the biosynthesis of the central metabolite phospho-alpha-D-ribosyl-1-pyrophosphate (PRPP) via the transfer of pyrophosphoryl group from ATP to 1-hydroxyl of ribose-5-phosphate (Rib-5-P).</text>
</comment>
<dbReference type="NCBIfam" id="TIGR01251">
    <property type="entry name" value="ribP_PPkin"/>
    <property type="match status" value="1"/>
</dbReference>
<dbReference type="InterPro" id="IPR029057">
    <property type="entry name" value="PRTase-like"/>
</dbReference>
<dbReference type="GO" id="GO:0002189">
    <property type="term" value="C:ribose phosphate diphosphokinase complex"/>
    <property type="evidence" value="ECO:0007669"/>
    <property type="project" value="TreeGrafter"/>
</dbReference>
<sequence length="328" mass="35692">MSREQEISDNNNRVLVFAGRASHALTTDICQYMGIEIGKSVLKNFSDGENYVRIEENVRGGDVFVIQSTCSPGNDNLMEMLIMIDALKRSSAKRITAVIPYYGYARQDRKCEPRVPITSKLVADLLHASGANRVLTVDLHAGQIQGFFNMPVDHLFAMNVLIAYIKSLDLPDLMVISPDAGGVERARAFAKRLGSPLAIVDKRRESINEAQAMNVIGDVTGKTAVIVDDMIDTAGTLMESTNALLKSGAREVHACCSHPVLSGPAGDRIQNSPLKSVITTNTIPLRDELKAVEKIKVLSVAPLLGEAIIRIHSETSVSSLFDSESDQQ</sequence>
<feature type="binding site" evidence="9">
    <location>
        <position position="179"/>
    </location>
    <ligand>
        <name>Mg(2+)</name>
        <dbReference type="ChEBI" id="CHEBI:18420"/>
    </ligand>
</feature>
<feature type="binding site" evidence="9">
    <location>
        <position position="140"/>
    </location>
    <ligand>
        <name>Mg(2+)</name>
        <dbReference type="ChEBI" id="CHEBI:18420"/>
    </ligand>
</feature>
<dbReference type="CDD" id="cd06223">
    <property type="entry name" value="PRTases_typeI"/>
    <property type="match status" value="1"/>
</dbReference>
<keyword evidence="5 9" id="KW-0418">Kinase</keyword>
<comment type="subunit">
    <text evidence="9">Homohexamer.</text>
</comment>
<keyword evidence="6 9" id="KW-0067">ATP-binding</keyword>
<dbReference type="GO" id="GO:0000287">
    <property type="term" value="F:magnesium ion binding"/>
    <property type="evidence" value="ECO:0007669"/>
    <property type="project" value="UniProtKB-UniRule"/>
</dbReference>
<evidence type="ECO:0000256" key="9">
    <source>
        <dbReference type="HAMAP-Rule" id="MF_00583"/>
    </source>
</evidence>
<dbReference type="NCBIfam" id="NF002320">
    <property type="entry name" value="PRK01259.1"/>
    <property type="match status" value="1"/>
</dbReference>
<evidence type="ECO:0000256" key="7">
    <source>
        <dbReference type="ARBA" id="ARBA00022842"/>
    </source>
</evidence>
<reference evidence="11 12" key="1">
    <citation type="submission" date="2020-02" db="EMBL/GenBank/DDBJ databases">
        <title>Genomic and physiological characterization of two novel Nitrospinaceae genera.</title>
        <authorList>
            <person name="Mueller A.J."/>
            <person name="Jung M.-Y."/>
            <person name="Strachan C.R."/>
            <person name="Herbold C.W."/>
            <person name="Kirkegaard R.H."/>
            <person name="Daims H."/>
        </authorList>
    </citation>
    <scope>NUCLEOTIDE SEQUENCE [LARGE SCALE GENOMIC DNA]</scope>
    <source>
        <strain evidence="11">EB</strain>
    </source>
</reference>
<dbReference type="GO" id="GO:0004749">
    <property type="term" value="F:ribose phosphate diphosphokinase activity"/>
    <property type="evidence" value="ECO:0007669"/>
    <property type="project" value="UniProtKB-UniRule"/>
</dbReference>
<feature type="binding site" evidence="9">
    <location>
        <position position="228"/>
    </location>
    <ligand>
        <name>D-ribose 5-phosphate</name>
        <dbReference type="ChEBI" id="CHEBI:78346"/>
    </ligand>
</feature>
<dbReference type="GO" id="GO:0005737">
    <property type="term" value="C:cytoplasm"/>
    <property type="evidence" value="ECO:0007669"/>
    <property type="project" value="UniProtKB-SubCell"/>
</dbReference>